<sequence>MLRLTHSIRTNQTSTNQTQYFNCLIGNDSIVRLDAWWVWMGSNHRPPPYQDGALTS</sequence>
<evidence type="ECO:0000313" key="1">
    <source>
        <dbReference type="EMBL" id="SMB25391.1"/>
    </source>
</evidence>
<dbReference type="AlphaFoldDB" id="A0A7Z7HRI3"/>
<name>A0A7Z7HRI3_9PROT</name>
<accession>A0A7Z7HRI3</accession>
<proteinExistence type="predicted"/>
<reference evidence="1" key="1">
    <citation type="submission" date="2017-03" db="EMBL/GenBank/DDBJ databases">
        <authorList>
            <consortium name="AG Boll"/>
        </authorList>
    </citation>
    <scope>NUCLEOTIDE SEQUENCE [LARGE SCALE GENOMIC DNA]</scope>
    <source>
        <strain evidence="1">Chol</strain>
    </source>
</reference>
<evidence type="ECO:0000313" key="2">
    <source>
        <dbReference type="Proteomes" id="UP000242886"/>
    </source>
</evidence>
<gene>
    <name evidence="1" type="ORF">SDENCHOL_11265</name>
</gene>
<dbReference type="Proteomes" id="UP000242886">
    <property type="component" value="Chromosome SDENCHOL"/>
</dbReference>
<organism evidence="1 2">
    <name type="scientific">Sterolibacterium denitrificans</name>
    <dbReference type="NCBI Taxonomy" id="157592"/>
    <lineage>
        <taxon>Bacteria</taxon>
        <taxon>Pseudomonadati</taxon>
        <taxon>Pseudomonadota</taxon>
        <taxon>Betaproteobacteria</taxon>
        <taxon>Nitrosomonadales</taxon>
        <taxon>Sterolibacteriaceae</taxon>
        <taxon>Sterolibacterium</taxon>
    </lineage>
</organism>
<protein>
    <submittedName>
        <fullName evidence="1">Uncharacterized protein</fullName>
    </submittedName>
</protein>
<dbReference type="EMBL" id="LT837803">
    <property type="protein sequence ID" value="SMB25391.1"/>
    <property type="molecule type" value="Genomic_DNA"/>
</dbReference>
<dbReference type="AntiFam" id="ANF00011">
    <property type="entry name" value="tRNA translation"/>
</dbReference>
<keyword evidence="2" id="KW-1185">Reference proteome</keyword>